<organism evidence="1 2">
    <name type="scientific">Bradyrhizobium cosmicum</name>
    <dbReference type="NCBI Taxonomy" id="1404864"/>
    <lineage>
        <taxon>Bacteria</taxon>
        <taxon>Pseudomonadati</taxon>
        <taxon>Pseudomonadota</taxon>
        <taxon>Alphaproteobacteria</taxon>
        <taxon>Hyphomicrobiales</taxon>
        <taxon>Nitrobacteraceae</taxon>
        <taxon>Bradyrhizobium</taxon>
    </lineage>
</organism>
<gene>
    <name evidence="1" type="ORF">S23_51760</name>
</gene>
<reference evidence="1 2" key="1">
    <citation type="journal article" date="2012" name="Microbes Environ.">
        <title>Complete genome sequence of Bradyrhizobium sp. S23321: insights into symbiosis evolution in soil oligotrophs.</title>
        <authorList>
            <person name="Okubo T."/>
            <person name="Tsukui T."/>
            <person name="Maita H."/>
            <person name="Okamoto S."/>
            <person name="Oshima K."/>
            <person name="Fujisawa T."/>
            <person name="Saito A."/>
            <person name="Futamata H."/>
            <person name="Hattori R."/>
            <person name="Shimomura Y."/>
            <person name="Haruta S."/>
            <person name="Morimoto S."/>
            <person name="Wang Y."/>
            <person name="Sakai Y."/>
            <person name="Hattori M."/>
            <person name="Aizawa S."/>
            <person name="Nagashima K.V.P."/>
            <person name="Masuda S."/>
            <person name="Hattori T."/>
            <person name="Yamashita A."/>
            <person name="Bao Z."/>
            <person name="Hayatsu M."/>
            <person name="Kajiya-Kanegae H."/>
            <person name="Yoshinaga I."/>
            <person name="Sakamoto K."/>
            <person name="Toyota K."/>
            <person name="Nakao M."/>
            <person name="Kohara M."/>
            <person name="Anda M."/>
            <person name="Niwa R."/>
            <person name="Jung-Hwan P."/>
            <person name="Sameshima-Saito R."/>
            <person name="Tokuda S."/>
            <person name="Yamamoto S."/>
            <person name="Yamamoto S."/>
            <person name="Yokoyama T."/>
            <person name="Akutsu T."/>
            <person name="Nakamura Y."/>
            <person name="Nakahira-Yanaka Y."/>
            <person name="Takada Hoshino Y."/>
            <person name="Hirakawa H."/>
            <person name="Mitsui H."/>
            <person name="Terasawa K."/>
            <person name="Itakura M."/>
            <person name="Sato S."/>
            <person name="Ikeda-Ohtsubo W."/>
            <person name="Sakakura N."/>
            <person name="Kaminuma E."/>
            <person name="Minamisawa K."/>
        </authorList>
    </citation>
    <scope>NUCLEOTIDE SEQUENCE [LARGE SCALE GENOMIC DNA]</scope>
    <source>
        <strain evidence="1 2">S23321</strain>
    </source>
</reference>
<keyword evidence="2" id="KW-1185">Reference proteome</keyword>
<name>A0AAI8QEC1_9BRAD</name>
<accession>A0AAI8QEC1</accession>
<sequence>MLMDLFESGKWRFSRAAAAVTIAAGHLAGCVSAFAGDKPGGPAYAPSRTVLSPGISKPPLGLPADHADIDTEHIFGFSMGSDIGKPGEIEVEFENVGAFGKRSGSYAALANLNQVKYTVSDNFRIAPGFSLSGQRIRGVPGLADHQDVAFSGAALELRYKLVDRAVAPFGLTLHAQPGWSRIDDASGIPIAQYGAEFAALFDRELIKDRLFAAFNVWYGTGGTREIATDLWRHDSEMQLQAALSYAVRPELVFGLGVRYARAYDGGALNRFAGDAIFAGPTFSYTISKEIGISGTWQMQVAGSALGDNRSLNLDQFERHQALLRLNLHF</sequence>
<evidence type="ECO:0000313" key="1">
    <source>
        <dbReference type="EMBL" id="BAL78370.1"/>
    </source>
</evidence>
<evidence type="ECO:0000313" key="2">
    <source>
        <dbReference type="Proteomes" id="UP000007886"/>
    </source>
</evidence>
<dbReference type="RefSeq" id="WP_015687646.1">
    <property type="nucleotide sequence ID" value="NC_017082.1"/>
</dbReference>
<proteinExistence type="predicted"/>
<dbReference type="EMBL" id="AP012279">
    <property type="protein sequence ID" value="BAL78370.1"/>
    <property type="molecule type" value="Genomic_DNA"/>
</dbReference>
<dbReference type="AlphaFoldDB" id="A0AAI8QEC1"/>
<dbReference type="Proteomes" id="UP000007886">
    <property type="component" value="Chromosome"/>
</dbReference>
<dbReference type="KEGG" id="brs:S23_51760"/>
<protein>
    <submittedName>
        <fullName evidence="1">Uncharacterized protein</fullName>
    </submittedName>
</protein>